<dbReference type="PANTHER" id="PTHR43223">
    <property type="entry name" value="ALKYL/ARYL-SULFATASE"/>
    <property type="match status" value="1"/>
</dbReference>
<dbReference type="Gene3D" id="3.60.15.30">
    <property type="entry name" value="Metallo-beta-lactamase domain"/>
    <property type="match status" value="1"/>
</dbReference>
<dbReference type="GO" id="GO:0018741">
    <property type="term" value="F:linear primary-alkylsulfatase activity"/>
    <property type="evidence" value="ECO:0007669"/>
    <property type="project" value="InterPro"/>
</dbReference>
<keyword evidence="7" id="KW-1185">Reference proteome</keyword>
<keyword evidence="2" id="KW-0378">Hydrolase</keyword>
<dbReference type="InParanoid" id="E3IZP2"/>
<dbReference type="InterPro" id="IPR001279">
    <property type="entry name" value="Metallo-B-lactamas"/>
</dbReference>
<dbReference type="Gene3D" id="3.30.1050.10">
    <property type="entry name" value="SCP2 sterol-binding domain"/>
    <property type="match status" value="1"/>
</dbReference>
<dbReference type="RefSeq" id="WP_013427078.1">
    <property type="nucleotide sequence ID" value="NC_014666.1"/>
</dbReference>
<comment type="similarity">
    <text evidence="4">Belongs to the metallo-beta-lactamase superfamily. Type III sulfatase family.</text>
</comment>
<dbReference type="Pfam" id="PF14864">
    <property type="entry name" value="Alkyl_sulf_C"/>
    <property type="match status" value="1"/>
</dbReference>
<evidence type="ECO:0000313" key="6">
    <source>
        <dbReference type="EMBL" id="ADP83960.1"/>
    </source>
</evidence>
<dbReference type="SUPFAM" id="SSF55718">
    <property type="entry name" value="SCP-like"/>
    <property type="match status" value="1"/>
</dbReference>
<proteinExistence type="inferred from homology"/>
<dbReference type="GO" id="GO:0046872">
    <property type="term" value="F:metal ion binding"/>
    <property type="evidence" value="ECO:0007669"/>
    <property type="project" value="UniProtKB-KW"/>
</dbReference>
<gene>
    <name evidence="6" type="ordered locus">FraEuI1c_5976</name>
</gene>
<dbReference type="AlphaFoldDB" id="E3IZP2"/>
<protein>
    <submittedName>
        <fullName evidence="6">Beta-lactamase domain protein</fullName>
    </submittedName>
</protein>
<dbReference type="Pfam" id="PF14863">
    <property type="entry name" value="Alkyl_sulf_dimr"/>
    <property type="match status" value="1"/>
</dbReference>
<dbReference type="InterPro" id="IPR036527">
    <property type="entry name" value="SCP2_sterol-bd_dom_sf"/>
</dbReference>
<dbReference type="OrthoDB" id="420651at2"/>
<dbReference type="InterPro" id="IPR036866">
    <property type="entry name" value="RibonucZ/Hydroxyglut_hydro"/>
</dbReference>
<dbReference type="SMART" id="SM00849">
    <property type="entry name" value="Lactamase_B"/>
    <property type="match status" value="1"/>
</dbReference>
<dbReference type="PANTHER" id="PTHR43223:SF1">
    <property type="entry name" value="ALKYL_ARYL-SULFATASE BDS1"/>
    <property type="match status" value="1"/>
</dbReference>
<dbReference type="SUPFAM" id="SSF56281">
    <property type="entry name" value="Metallo-hydrolase/oxidoreductase"/>
    <property type="match status" value="1"/>
</dbReference>
<evidence type="ECO:0000256" key="3">
    <source>
        <dbReference type="ARBA" id="ARBA00022833"/>
    </source>
</evidence>
<dbReference type="GO" id="GO:0046983">
    <property type="term" value="F:protein dimerization activity"/>
    <property type="evidence" value="ECO:0007669"/>
    <property type="project" value="InterPro"/>
</dbReference>
<dbReference type="GO" id="GO:0018909">
    <property type="term" value="P:dodecyl sulfate metabolic process"/>
    <property type="evidence" value="ECO:0007669"/>
    <property type="project" value="InterPro"/>
</dbReference>
<dbReference type="KEGG" id="fri:FraEuI1c_5976"/>
<evidence type="ECO:0000256" key="1">
    <source>
        <dbReference type="ARBA" id="ARBA00022723"/>
    </source>
</evidence>
<dbReference type="HOGENOM" id="CLU_014655_1_0_11"/>
<reference evidence="6 7" key="1">
    <citation type="submission" date="2010-10" db="EMBL/GenBank/DDBJ databases">
        <title>Complete sequence of Frankia sp. EuI1c.</title>
        <authorList>
            <consortium name="US DOE Joint Genome Institute"/>
            <person name="Lucas S."/>
            <person name="Copeland A."/>
            <person name="Lapidus A."/>
            <person name="Cheng J.-F."/>
            <person name="Bruce D."/>
            <person name="Goodwin L."/>
            <person name="Pitluck S."/>
            <person name="Chertkov O."/>
            <person name="Detter J.C."/>
            <person name="Han C."/>
            <person name="Tapia R."/>
            <person name="Land M."/>
            <person name="Hauser L."/>
            <person name="Jeffries C."/>
            <person name="Kyrpides N."/>
            <person name="Ivanova N."/>
            <person name="Mikhailova N."/>
            <person name="Beauchemin N."/>
            <person name="Sen A."/>
            <person name="Sur S.A."/>
            <person name="Gtari M."/>
            <person name="Wall L."/>
            <person name="Tisa L."/>
            <person name="Woyke T."/>
        </authorList>
    </citation>
    <scope>NUCLEOTIDE SEQUENCE [LARGE SCALE GENOMIC DNA]</scope>
    <source>
        <strain evidence="7">DSM 45817 / CECT 9037 / EuI1c</strain>
    </source>
</reference>
<dbReference type="InterPro" id="IPR029229">
    <property type="entry name" value="Alkyl_sulf_C"/>
</dbReference>
<dbReference type="CDD" id="cd07710">
    <property type="entry name" value="arylsulfatase_Sdsa1-like_MBL-fold"/>
    <property type="match status" value="1"/>
</dbReference>
<dbReference type="InterPro" id="IPR052195">
    <property type="entry name" value="Bact_Alkyl/Aryl-Sulfatase"/>
</dbReference>
<name>E3IZP2_PSEI1</name>
<feature type="domain" description="Metallo-beta-lactamase" evidence="5">
    <location>
        <begin position="104"/>
        <end position="329"/>
    </location>
</feature>
<organism evidence="6 7">
    <name type="scientific">Pseudofrankia inefficax (strain DSM 45817 / CECT 9037 / DDB 130130 / EuI1c)</name>
    <name type="common">Frankia inefficax</name>
    <dbReference type="NCBI Taxonomy" id="298654"/>
    <lineage>
        <taxon>Bacteria</taxon>
        <taxon>Bacillati</taxon>
        <taxon>Actinomycetota</taxon>
        <taxon>Actinomycetes</taxon>
        <taxon>Frankiales</taxon>
        <taxon>Frankiaceae</taxon>
        <taxon>Pseudofrankia</taxon>
    </lineage>
</organism>
<dbReference type="Gene3D" id="1.25.40.880">
    <property type="entry name" value="Alkyl sulfatase, dimerisation domain"/>
    <property type="match status" value="1"/>
</dbReference>
<dbReference type="Proteomes" id="UP000002484">
    <property type="component" value="Chromosome"/>
</dbReference>
<evidence type="ECO:0000313" key="7">
    <source>
        <dbReference type="Proteomes" id="UP000002484"/>
    </source>
</evidence>
<dbReference type="InterPro" id="IPR038536">
    <property type="entry name" value="Alkyl/aryl-sulf_dimr_sf"/>
</dbReference>
<keyword evidence="3" id="KW-0862">Zinc</keyword>
<accession>E3IZP2</accession>
<sequence length="635" mass="69352">MTSVREVAPATAAVHDETLRYLDFGDDRDFADVYRGLIAELPDGGVVRGADGRVVWDLAALAHPEDASSPATVNPSLWRQSKLMGIGGLYEVVPGIYQVRNHDLANLTVVETAGSVVVIDTGCATETARYAMSLYRTHRPDAGPVAAVIFTHTHVDHFGGVLGVTSREEVAAGRVSIIAPGHDFERLAMGENIIAGNVMARRAAYAFGELLPASERGLVGCGIGTAALAGGTNGYLSPTDIIDETGQTRVFGGITFEFQYTPDTEAPEEMHVWIPEYGALSCAENANHSLHNIQTLRGARTRDAARFAHYLDEALERYGDAVQVHWGPHTWPVWGNANVRAFLESQRDAYKFIHDQAMRLANHGYRPDEIAERLRFPDSLARAWWNRGYHGTLNHDLKAVFHKELGWFDGNPATLHPHPASVTAPRYVEAMGGPAALLDRARAAGAAGDYRWAAELLDHLVTAQPANADARALLAEAYEQLGFQAEGPQWRNIYLTAALELRDGVQRGLTSPVQPEVLLEMPLDLLFDFVAVRLDGPRAADHPLVLNLEVSAEQGSLRIRNGVLHFRRRWLPDADATVRLSRSDLLEILGRPNRVDSLIRAGDITVDGDPDALRVLIGLLDSFDPSFPIVTPVDG</sequence>
<dbReference type="eggNOG" id="COG2015">
    <property type="taxonomic scope" value="Bacteria"/>
</dbReference>
<evidence type="ECO:0000256" key="4">
    <source>
        <dbReference type="ARBA" id="ARBA00033751"/>
    </source>
</evidence>
<dbReference type="InterPro" id="IPR044097">
    <property type="entry name" value="Bds1/SdsA1_MBL-fold"/>
</dbReference>
<keyword evidence="1" id="KW-0479">Metal-binding</keyword>
<dbReference type="STRING" id="298654.FraEuI1c_5976"/>
<dbReference type="EMBL" id="CP002299">
    <property type="protein sequence ID" value="ADP83960.1"/>
    <property type="molecule type" value="Genomic_DNA"/>
</dbReference>
<dbReference type="InterPro" id="IPR029228">
    <property type="entry name" value="Alkyl_sulf_dimr"/>
</dbReference>
<evidence type="ECO:0000256" key="2">
    <source>
        <dbReference type="ARBA" id="ARBA00022801"/>
    </source>
</evidence>
<dbReference type="Pfam" id="PF00753">
    <property type="entry name" value="Lactamase_B"/>
    <property type="match status" value="1"/>
</dbReference>
<evidence type="ECO:0000259" key="5">
    <source>
        <dbReference type="SMART" id="SM00849"/>
    </source>
</evidence>